<accession>A0A8X6M3V1</accession>
<dbReference type="OrthoDB" id="6422018at2759"/>
<dbReference type="AlphaFoldDB" id="A0A8X6M3V1"/>
<feature type="transmembrane region" description="Helical" evidence="6">
    <location>
        <begin position="363"/>
        <end position="380"/>
    </location>
</feature>
<dbReference type="GO" id="GO:0005385">
    <property type="term" value="F:zinc ion transmembrane transporter activity"/>
    <property type="evidence" value="ECO:0007669"/>
    <property type="project" value="TreeGrafter"/>
</dbReference>
<evidence type="ECO:0000256" key="5">
    <source>
        <dbReference type="ARBA" id="ARBA00038485"/>
    </source>
</evidence>
<reference evidence="8" key="1">
    <citation type="submission" date="2020-07" db="EMBL/GenBank/DDBJ databases">
        <title>Multicomponent nature underlies the extraordinary mechanical properties of spider dragline silk.</title>
        <authorList>
            <person name="Kono N."/>
            <person name="Nakamura H."/>
            <person name="Mori M."/>
            <person name="Yoshida Y."/>
            <person name="Ohtoshi R."/>
            <person name="Malay A.D."/>
            <person name="Moran D.A.P."/>
            <person name="Tomita M."/>
            <person name="Numata K."/>
            <person name="Arakawa K."/>
        </authorList>
    </citation>
    <scope>NUCLEOTIDE SEQUENCE</scope>
</reference>
<evidence type="ECO:0000256" key="2">
    <source>
        <dbReference type="ARBA" id="ARBA00022692"/>
    </source>
</evidence>
<dbReference type="PANTHER" id="PTHR16950">
    <property type="entry name" value="ZINC TRANSPORTER SLC39A7 HISTIDINE-RICH MEMBRANE PROTEIN KE4"/>
    <property type="match status" value="1"/>
</dbReference>
<dbReference type="EMBL" id="BMAO01009767">
    <property type="protein sequence ID" value="GFR33161.1"/>
    <property type="molecule type" value="Genomic_DNA"/>
</dbReference>
<keyword evidence="7" id="KW-0732">Signal</keyword>
<dbReference type="Proteomes" id="UP000887116">
    <property type="component" value="Unassembled WGS sequence"/>
</dbReference>
<comment type="subcellular location">
    <subcellularLocation>
        <location evidence="1">Membrane</location>
        <topology evidence="1">Multi-pass membrane protein</topology>
    </subcellularLocation>
</comment>
<feature type="transmembrane region" description="Helical" evidence="6">
    <location>
        <begin position="55"/>
        <end position="75"/>
    </location>
</feature>
<feature type="transmembrane region" description="Helical" evidence="6">
    <location>
        <begin position="134"/>
        <end position="154"/>
    </location>
</feature>
<feature type="chain" id="PRO_5036488573" evidence="7">
    <location>
        <begin position="20"/>
        <end position="381"/>
    </location>
</feature>
<evidence type="ECO:0000313" key="8">
    <source>
        <dbReference type="EMBL" id="GFR33161.1"/>
    </source>
</evidence>
<evidence type="ECO:0000313" key="9">
    <source>
        <dbReference type="Proteomes" id="UP000887116"/>
    </source>
</evidence>
<dbReference type="PANTHER" id="PTHR16950:SF16">
    <property type="entry name" value="ZINC TRANSPORTER ZIP13"/>
    <property type="match status" value="1"/>
</dbReference>
<dbReference type="GO" id="GO:0006882">
    <property type="term" value="P:intracellular zinc ion homeostasis"/>
    <property type="evidence" value="ECO:0007669"/>
    <property type="project" value="TreeGrafter"/>
</dbReference>
<evidence type="ECO:0000256" key="4">
    <source>
        <dbReference type="ARBA" id="ARBA00023136"/>
    </source>
</evidence>
<protein>
    <submittedName>
        <fullName evidence="8">Zinc transporter ZIP13</fullName>
    </submittedName>
</protein>
<evidence type="ECO:0000256" key="3">
    <source>
        <dbReference type="ARBA" id="ARBA00022989"/>
    </source>
</evidence>
<sequence>MYRKVLLCCLCVGGSHVLAMEEIASMDVSPMNSTSSYWYKDLFENGMNNKCYQTWILSILASCVVGLSGVFPLIFVPIESGAKLNQQGGSKLLRLLLSFAVGGLLGDVFLHLLPEAWNHIESFGPEMHSRHLTLGMWVLLGMFSFVILEIMFAASQEKKEEVQVNNNTHNADRNLYDEKEINNAKFICNGNSAYHESYTKSSQKQLTQNGFANHSASKTCVLKDIKVLPSIHITGYLNLMANSIDNFTHGLAVAGSFLVGIKMGMLTTFAILIHEIPHEIGDFAILLKSGFNPWNAAKAQVSTATIGILGAVVALSSNSADKLSDCTSWILPFTSGGFLNIALVNVLPDILKEKDPWESMKQMLCLCGGIGVMALVNVLTH</sequence>
<feature type="transmembrane region" description="Helical" evidence="6">
    <location>
        <begin position="250"/>
        <end position="273"/>
    </location>
</feature>
<name>A0A8X6M3V1_TRICU</name>
<dbReference type="Pfam" id="PF02535">
    <property type="entry name" value="Zip"/>
    <property type="match status" value="1"/>
</dbReference>
<evidence type="ECO:0000256" key="6">
    <source>
        <dbReference type="SAM" id="Phobius"/>
    </source>
</evidence>
<comment type="similarity">
    <text evidence="5">Belongs to the ZIP transporter (TC 2.A.5) family. KE4/Catsup subfamily.</text>
</comment>
<keyword evidence="9" id="KW-1185">Reference proteome</keyword>
<organism evidence="8 9">
    <name type="scientific">Trichonephila clavata</name>
    <name type="common">Joro spider</name>
    <name type="synonym">Nephila clavata</name>
    <dbReference type="NCBI Taxonomy" id="2740835"/>
    <lineage>
        <taxon>Eukaryota</taxon>
        <taxon>Metazoa</taxon>
        <taxon>Ecdysozoa</taxon>
        <taxon>Arthropoda</taxon>
        <taxon>Chelicerata</taxon>
        <taxon>Arachnida</taxon>
        <taxon>Araneae</taxon>
        <taxon>Araneomorphae</taxon>
        <taxon>Entelegynae</taxon>
        <taxon>Araneoidea</taxon>
        <taxon>Nephilidae</taxon>
        <taxon>Trichonephila</taxon>
    </lineage>
</organism>
<comment type="caution">
    <text evidence="8">The sequence shown here is derived from an EMBL/GenBank/DDBJ whole genome shotgun (WGS) entry which is preliminary data.</text>
</comment>
<feature type="transmembrane region" description="Helical" evidence="6">
    <location>
        <begin position="95"/>
        <end position="114"/>
    </location>
</feature>
<keyword evidence="4 6" id="KW-0472">Membrane</keyword>
<keyword evidence="3 6" id="KW-1133">Transmembrane helix</keyword>
<dbReference type="InterPro" id="IPR003689">
    <property type="entry name" value="ZIP"/>
</dbReference>
<dbReference type="GO" id="GO:0016020">
    <property type="term" value="C:membrane"/>
    <property type="evidence" value="ECO:0007669"/>
    <property type="project" value="UniProtKB-SubCell"/>
</dbReference>
<feature type="signal peptide" evidence="7">
    <location>
        <begin position="1"/>
        <end position="19"/>
    </location>
</feature>
<evidence type="ECO:0000256" key="1">
    <source>
        <dbReference type="ARBA" id="ARBA00004141"/>
    </source>
</evidence>
<gene>
    <name evidence="8" type="primary">slc39a13</name>
    <name evidence="8" type="ORF">TNCT_516691</name>
</gene>
<evidence type="ECO:0000256" key="7">
    <source>
        <dbReference type="SAM" id="SignalP"/>
    </source>
</evidence>
<feature type="transmembrane region" description="Helical" evidence="6">
    <location>
        <begin position="329"/>
        <end position="351"/>
    </location>
</feature>
<proteinExistence type="inferred from homology"/>
<keyword evidence="2 6" id="KW-0812">Transmembrane</keyword>